<keyword evidence="1" id="KW-0808">Transferase</keyword>
<protein>
    <recommendedName>
        <fullName evidence="1">E3 ubiquitin-protein ligase</fullName>
        <ecNumber evidence="1">2.3.2.27</ecNumber>
    </recommendedName>
</protein>
<comment type="pathway">
    <text evidence="1">Protein modification; protein ubiquitination.</text>
</comment>
<dbReference type="AlphaFoldDB" id="A0A8N5F5E8"/>
<proteinExistence type="inferred from homology"/>
<reference evidence="3" key="1">
    <citation type="submission" date="2025-08" db="UniProtKB">
        <authorList>
            <consortium name="RefSeq"/>
        </authorList>
    </citation>
    <scope>IDENTIFICATION</scope>
</reference>
<evidence type="ECO:0000313" key="3">
    <source>
        <dbReference type="RefSeq" id="XP_030921781.1"/>
    </source>
</evidence>
<dbReference type="GO" id="GO:0071596">
    <property type="term" value="P:ubiquitin-dependent protein catabolic process via the N-end rule pathway"/>
    <property type="evidence" value="ECO:0007669"/>
    <property type="project" value="UniProtKB-UniRule"/>
</dbReference>
<keyword evidence="1" id="KW-0863">Zinc-finger</keyword>
<keyword evidence="2" id="KW-1185">Reference proteome</keyword>
<gene>
    <name evidence="3" type="primary">LOC115949403</name>
</gene>
<dbReference type="GeneID" id="115949403"/>
<keyword evidence="1" id="KW-0862">Zinc</keyword>
<dbReference type="OrthoDB" id="15304at2759"/>
<evidence type="ECO:0000256" key="1">
    <source>
        <dbReference type="RuleBase" id="RU366018"/>
    </source>
</evidence>
<evidence type="ECO:0000313" key="2">
    <source>
        <dbReference type="Proteomes" id="UP000504602"/>
    </source>
</evidence>
<accession>A0A8N5F5E8</accession>
<feature type="non-terminal residue" evidence="3">
    <location>
        <position position="81"/>
    </location>
</feature>
<dbReference type="InterPro" id="IPR039164">
    <property type="entry name" value="UBR1-like"/>
</dbReference>
<dbReference type="GO" id="GO:0016567">
    <property type="term" value="P:protein ubiquitination"/>
    <property type="evidence" value="ECO:0007669"/>
    <property type="project" value="UniProtKB-UniRule"/>
</dbReference>
<comment type="catalytic activity">
    <reaction evidence="1">
        <text>S-ubiquitinyl-[E2 ubiquitin-conjugating enzyme]-L-cysteine + [acceptor protein]-L-lysine = [E2 ubiquitin-conjugating enzyme]-L-cysteine + N(6)-ubiquitinyl-[acceptor protein]-L-lysine.</text>
        <dbReference type="EC" id="2.3.2.27"/>
    </reaction>
</comment>
<keyword evidence="1" id="KW-0833">Ubl conjugation pathway</keyword>
<dbReference type="PANTHER" id="PTHR21497">
    <property type="entry name" value="UBIQUITIN LIGASE E3 ALPHA-RELATED"/>
    <property type="match status" value="1"/>
</dbReference>
<dbReference type="PANTHER" id="PTHR21497:SF39">
    <property type="entry name" value="E3 UBIQUITIN-PROTEIN LIGASE UBR3"/>
    <property type="match status" value="1"/>
</dbReference>
<dbReference type="RefSeq" id="XP_030921781.1">
    <property type="nucleotide sequence ID" value="XM_031065921.1"/>
</dbReference>
<dbReference type="GO" id="GO:0061630">
    <property type="term" value="F:ubiquitin protein ligase activity"/>
    <property type="evidence" value="ECO:0007669"/>
    <property type="project" value="UniProtKB-UniRule"/>
</dbReference>
<feature type="non-terminal residue" evidence="3">
    <location>
        <position position="1"/>
    </location>
</feature>
<dbReference type="EC" id="2.3.2.27" evidence="1"/>
<dbReference type="UniPathway" id="UPA00143"/>
<keyword evidence="1" id="KW-0479">Metal-binding</keyword>
<dbReference type="GO" id="GO:0005737">
    <property type="term" value="C:cytoplasm"/>
    <property type="evidence" value="ECO:0007669"/>
    <property type="project" value="TreeGrafter"/>
</dbReference>
<dbReference type="Proteomes" id="UP000504602">
    <property type="component" value="Unplaced"/>
</dbReference>
<dbReference type="GO" id="GO:0000151">
    <property type="term" value="C:ubiquitin ligase complex"/>
    <property type="evidence" value="ECO:0007669"/>
    <property type="project" value="TreeGrafter"/>
</dbReference>
<sequence length="81" mass="9655">ETQEYTRNVVRYCLEALQDWFDAINFVDEPAPNQVTFHLPLHRYFAMFLSKAVKCQELDLDTILPDQEMLMKLMIHPLQIQ</sequence>
<comment type="function">
    <text evidence="1">Ubiquitin ligase protein which is a component of the N-end rule pathway. Recognizes and binds to proteins bearing specific N-terminal residues that are destabilizing according to the N-end rule, leading to their ubiquitination and subsequent degradation.</text>
</comment>
<dbReference type="GO" id="GO:0008270">
    <property type="term" value="F:zinc ion binding"/>
    <property type="evidence" value="ECO:0007669"/>
    <property type="project" value="UniProtKB-UniRule"/>
</dbReference>
<organism evidence="2 3">
    <name type="scientific">Geospiza fortis</name>
    <name type="common">Medium ground-finch</name>
    <dbReference type="NCBI Taxonomy" id="48883"/>
    <lineage>
        <taxon>Eukaryota</taxon>
        <taxon>Metazoa</taxon>
        <taxon>Chordata</taxon>
        <taxon>Craniata</taxon>
        <taxon>Vertebrata</taxon>
        <taxon>Euteleostomi</taxon>
        <taxon>Archelosauria</taxon>
        <taxon>Archosauria</taxon>
        <taxon>Dinosauria</taxon>
        <taxon>Saurischia</taxon>
        <taxon>Theropoda</taxon>
        <taxon>Coelurosauria</taxon>
        <taxon>Aves</taxon>
        <taxon>Neognathae</taxon>
        <taxon>Neoaves</taxon>
        <taxon>Telluraves</taxon>
        <taxon>Australaves</taxon>
        <taxon>Passeriformes</taxon>
        <taxon>Thraupidae</taxon>
        <taxon>Geospiza</taxon>
    </lineage>
</organism>
<name>A0A8N5F5E8_GEOFO</name>
<comment type="similarity">
    <text evidence="1">Belongs to the E3 ubiquitin-protein ligase UBR1-like family.</text>
</comment>